<dbReference type="InterPro" id="IPR002698">
    <property type="entry name" value="FTHF_cligase"/>
</dbReference>
<dbReference type="PIRSF" id="PIRSF006806">
    <property type="entry name" value="FTHF_cligase"/>
    <property type="match status" value="1"/>
</dbReference>
<dbReference type="InterPro" id="IPR024185">
    <property type="entry name" value="FTHF_cligase-like_sf"/>
</dbReference>
<dbReference type="Proteomes" id="UP000321425">
    <property type="component" value="Unassembled WGS sequence"/>
</dbReference>
<name>A0A1H7XTH4_9LACT</name>
<organism evidence="7 8">
    <name type="scientific">Alkalibacterium putridalgicola</name>
    <dbReference type="NCBI Taxonomy" id="426703"/>
    <lineage>
        <taxon>Bacteria</taxon>
        <taxon>Bacillati</taxon>
        <taxon>Bacillota</taxon>
        <taxon>Bacilli</taxon>
        <taxon>Lactobacillales</taxon>
        <taxon>Carnobacteriaceae</taxon>
        <taxon>Alkalibacterium</taxon>
    </lineage>
</organism>
<sequence length="189" mass="21704">MGKNELRKGMIIALEQIGLIERKKAEKAMHTHLFESALWKQADSIGITLSTTKEWDTNAIVEQAWLDGKQVCVPKSIHHTRELHFYEITSFRQVEKGYYDLIEPIVSETERVDDSAIDLMIVPGLIFTQEGYRIGFGGGYYDRFLKDFKNTTVSLLHSNQLVDSFPVESFDIPVQYLITEEGLMRAERS</sequence>
<reference evidence="6 9" key="2">
    <citation type="submission" date="2019-07" db="EMBL/GenBank/DDBJ databases">
        <title>Whole genome shotgun sequence of Alkalibacterium putridalgicola NBRC 103243.</title>
        <authorList>
            <person name="Hosoyama A."/>
            <person name="Uohara A."/>
            <person name="Ohji S."/>
            <person name="Ichikawa N."/>
        </authorList>
    </citation>
    <scope>NUCLEOTIDE SEQUENCE [LARGE SCALE GENOMIC DNA]</scope>
    <source>
        <strain evidence="6 9">NBRC 103243</strain>
    </source>
</reference>
<keyword evidence="9" id="KW-1185">Reference proteome</keyword>
<dbReference type="RefSeq" id="WP_091490299.1">
    <property type="nucleotide sequence ID" value="NZ_BJUX01000032.1"/>
</dbReference>
<feature type="binding site" evidence="4">
    <location>
        <begin position="133"/>
        <end position="141"/>
    </location>
    <ligand>
        <name>ATP</name>
        <dbReference type="ChEBI" id="CHEBI:30616"/>
    </ligand>
</feature>
<dbReference type="OrthoDB" id="9801938at2"/>
<evidence type="ECO:0000313" key="6">
    <source>
        <dbReference type="EMBL" id="GEK90065.1"/>
    </source>
</evidence>
<dbReference type="AlphaFoldDB" id="A0A1H7XTH4"/>
<dbReference type="GO" id="GO:0035999">
    <property type="term" value="P:tetrahydrofolate interconversion"/>
    <property type="evidence" value="ECO:0007669"/>
    <property type="project" value="TreeGrafter"/>
</dbReference>
<dbReference type="PANTHER" id="PTHR23407:SF1">
    <property type="entry name" value="5-FORMYLTETRAHYDROFOLATE CYCLO-LIGASE"/>
    <property type="match status" value="1"/>
</dbReference>
<gene>
    <name evidence="6" type="ORF">APU01nite_21040</name>
    <name evidence="7" type="ORF">SAMN04488100_1615</name>
</gene>
<keyword evidence="2 4" id="KW-0547">Nucleotide-binding</keyword>
<keyword evidence="3 4" id="KW-0067">ATP-binding</keyword>
<feature type="binding site" evidence="4">
    <location>
        <position position="49"/>
    </location>
    <ligand>
        <name>substrate</name>
    </ligand>
</feature>
<dbReference type="GO" id="GO:0046872">
    <property type="term" value="F:metal ion binding"/>
    <property type="evidence" value="ECO:0007669"/>
    <property type="project" value="UniProtKB-KW"/>
</dbReference>
<evidence type="ECO:0000256" key="1">
    <source>
        <dbReference type="ARBA" id="ARBA00010638"/>
    </source>
</evidence>
<evidence type="ECO:0000313" key="9">
    <source>
        <dbReference type="Proteomes" id="UP000321425"/>
    </source>
</evidence>
<dbReference type="STRING" id="426703.SAMN04488100_1615"/>
<evidence type="ECO:0000256" key="5">
    <source>
        <dbReference type="RuleBase" id="RU361279"/>
    </source>
</evidence>
<comment type="cofactor">
    <cofactor evidence="5">
        <name>Mg(2+)</name>
        <dbReference type="ChEBI" id="CHEBI:18420"/>
    </cofactor>
</comment>
<dbReference type="Pfam" id="PF01812">
    <property type="entry name" value="5-FTHF_cyc-lig"/>
    <property type="match status" value="1"/>
</dbReference>
<dbReference type="GO" id="GO:0005524">
    <property type="term" value="F:ATP binding"/>
    <property type="evidence" value="ECO:0007669"/>
    <property type="project" value="UniProtKB-KW"/>
</dbReference>
<dbReference type="EMBL" id="BJUX01000032">
    <property type="protein sequence ID" value="GEK90065.1"/>
    <property type="molecule type" value="Genomic_DNA"/>
</dbReference>
<evidence type="ECO:0000256" key="2">
    <source>
        <dbReference type="ARBA" id="ARBA00022741"/>
    </source>
</evidence>
<evidence type="ECO:0000256" key="4">
    <source>
        <dbReference type="PIRSR" id="PIRSR006806-1"/>
    </source>
</evidence>
<dbReference type="Proteomes" id="UP000198548">
    <property type="component" value="Unassembled WGS sequence"/>
</dbReference>
<dbReference type="NCBIfam" id="TIGR02727">
    <property type="entry name" value="MTHFS_bact"/>
    <property type="match status" value="1"/>
</dbReference>
<keyword evidence="5" id="KW-0460">Magnesium</keyword>
<protein>
    <recommendedName>
        <fullName evidence="5">5-formyltetrahydrofolate cyclo-ligase</fullName>
        <ecNumber evidence="5">6.3.3.2</ecNumber>
    </recommendedName>
</protein>
<dbReference type="Gene3D" id="3.40.50.10420">
    <property type="entry name" value="NagB/RpiA/CoA transferase-like"/>
    <property type="match status" value="1"/>
</dbReference>
<keyword evidence="5" id="KW-0479">Metal-binding</keyword>
<dbReference type="GO" id="GO:0030272">
    <property type="term" value="F:5-formyltetrahydrofolate cyclo-ligase activity"/>
    <property type="evidence" value="ECO:0007669"/>
    <property type="project" value="UniProtKB-EC"/>
</dbReference>
<dbReference type="InterPro" id="IPR037171">
    <property type="entry name" value="NagB/RpiA_transferase-like"/>
</dbReference>
<proteinExistence type="inferred from homology"/>
<dbReference type="EC" id="6.3.3.2" evidence="5"/>
<feature type="binding site" evidence="4">
    <location>
        <begin position="3"/>
        <end position="7"/>
    </location>
    <ligand>
        <name>ATP</name>
        <dbReference type="ChEBI" id="CHEBI:30616"/>
    </ligand>
</feature>
<dbReference type="EMBL" id="FOBL01000061">
    <property type="protein sequence ID" value="SEM36427.1"/>
    <property type="molecule type" value="Genomic_DNA"/>
</dbReference>
<evidence type="ECO:0000313" key="7">
    <source>
        <dbReference type="EMBL" id="SEM36427.1"/>
    </source>
</evidence>
<dbReference type="SUPFAM" id="SSF100950">
    <property type="entry name" value="NagB/RpiA/CoA transferase-like"/>
    <property type="match status" value="1"/>
</dbReference>
<reference evidence="7 8" key="1">
    <citation type="submission" date="2016-10" db="EMBL/GenBank/DDBJ databases">
        <authorList>
            <person name="de Groot N.N."/>
        </authorList>
    </citation>
    <scope>NUCLEOTIDE SEQUENCE [LARGE SCALE GENOMIC DNA]</scope>
    <source>
        <strain evidence="7 8">DSM 19182</strain>
    </source>
</reference>
<dbReference type="GO" id="GO:0009396">
    <property type="term" value="P:folic acid-containing compound biosynthetic process"/>
    <property type="evidence" value="ECO:0007669"/>
    <property type="project" value="TreeGrafter"/>
</dbReference>
<accession>A0A1H7XTH4</accession>
<comment type="catalytic activity">
    <reaction evidence="5">
        <text>(6S)-5-formyl-5,6,7,8-tetrahydrofolate + ATP = (6R)-5,10-methenyltetrahydrofolate + ADP + phosphate</text>
        <dbReference type="Rhea" id="RHEA:10488"/>
        <dbReference type="ChEBI" id="CHEBI:30616"/>
        <dbReference type="ChEBI" id="CHEBI:43474"/>
        <dbReference type="ChEBI" id="CHEBI:57455"/>
        <dbReference type="ChEBI" id="CHEBI:57457"/>
        <dbReference type="ChEBI" id="CHEBI:456216"/>
        <dbReference type="EC" id="6.3.3.2"/>
    </reaction>
</comment>
<feature type="binding site" evidence="4">
    <location>
        <position position="54"/>
    </location>
    <ligand>
        <name>substrate</name>
    </ligand>
</feature>
<keyword evidence="7" id="KW-0436">Ligase</keyword>
<evidence type="ECO:0000256" key="3">
    <source>
        <dbReference type="ARBA" id="ARBA00022840"/>
    </source>
</evidence>
<comment type="similarity">
    <text evidence="1 5">Belongs to the 5-formyltetrahydrofolate cyclo-ligase family.</text>
</comment>
<dbReference type="PANTHER" id="PTHR23407">
    <property type="entry name" value="ATPASE INHIBITOR/5-FORMYLTETRAHYDROFOLATE CYCLO-LIGASE"/>
    <property type="match status" value="1"/>
</dbReference>
<evidence type="ECO:0000313" key="8">
    <source>
        <dbReference type="Proteomes" id="UP000198548"/>
    </source>
</evidence>